<reference evidence="6" key="1">
    <citation type="submission" date="2021-02" db="EMBL/GenBank/DDBJ databases">
        <authorList>
            <person name="Nowell W R."/>
        </authorList>
    </citation>
    <scope>NUCLEOTIDE SEQUENCE</scope>
</reference>
<feature type="transmembrane region" description="Helical" evidence="5">
    <location>
        <begin position="191"/>
        <end position="218"/>
    </location>
</feature>
<feature type="transmembrane region" description="Helical" evidence="5">
    <location>
        <begin position="117"/>
        <end position="137"/>
    </location>
</feature>
<dbReference type="GO" id="GO:0016020">
    <property type="term" value="C:membrane"/>
    <property type="evidence" value="ECO:0007669"/>
    <property type="project" value="UniProtKB-SubCell"/>
</dbReference>
<keyword evidence="5" id="KW-1133">Transmembrane helix</keyword>
<dbReference type="Proteomes" id="UP000663869">
    <property type="component" value="Unassembled WGS sequence"/>
</dbReference>
<dbReference type="GO" id="GO:0004930">
    <property type="term" value="F:G protein-coupled receptor activity"/>
    <property type="evidence" value="ECO:0007669"/>
    <property type="project" value="UniProtKB-KW"/>
</dbReference>
<dbReference type="EMBL" id="CAJNYU010000767">
    <property type="protein sequence ID" value="CAF3389080.1"/>
    <property type="molecule type" value="Genomic_DNA"/>
</dbReference>
<name>A0A817ZBP6_9BILA</name>
<comment type="caution">
    <text evidence="6">The sequence shown here is derived from an EMBL/GenBank/DDBJ whole genome shotgun (WGS) entry which is preliminary data.</text>
</comment>
<keyword evidence="2" id="KW-0297">G-protein coupled receptor</keyword>
<comment type="subcellular location">
    <subcellularLocation>
        <location evidence="1">Membrane</location>
        <topology evidence="1">Multi-pass membrane protein</topology>
    </subcellularLocation>
</comment>
<keyword evidence="5" id="KW-0472">Membrane</keyword>
<proteinExistence type="predicted"/>
<dbReference type="PANTHER" id="PTHR24240">
    <property type="entry name" value="OPSIN"/>
    <property type="match status" value="1"/>
</dbReference>
<evidence type="ECO:0000256" key="5">
    <source>
        <dbReference type="SAM" id="Phobius"/>
    </source>
</evidence>
<dbReference type="Pfam" id="PF03383">
    <property type="entry name" value="Serpentine_r_xa"/>
    <property type="match status" value="1"/>
</dbReference>
<dbReference type="InterPro" id="IPR005047">
    <property type="entry name" value="7TM_GPCR_serpentine_rcpt_Srxa"/>
</dbReference>
<keyword evidence="4" id="KW-0807">Transducer</keyword>
<evidence type="ECO:0000256" key="1">
    <source>
        <dbReference type="ARBA" id="ARBA00004141"/>
    </source>
</evidence>
<keyword evidence="3" id="KW-0675">Receptor</keyword>
<protein>
    <submittedName>
        <fullName evidence="6">Uncharacterized protein</fullName>
    </submittedName>
</protein>
<evidence type="ECO:0000256" key="3">
    <source>
        <dbReference type="ARBA" id="ARBA00023170"/>
    </source>
</evidence>
<evidence type="ECO:0000313" key="6">
    <source>
        <dbReference type="EMBL" id="CAF3389080.1"/>
    </source>
</evidence>
<keyword evidence="5" id="KW-0812">Transmembrane</keyword>
<evidence type="ECO:0000313" key="7">
    <source>
        <dbReference type="Proteomes" id="UP000663869"/>
    </source>
</evidence>
<feature type="transmembrane region" description="Helical" evidence="5">
    <location>
        <begin position="32"/>
        <end position="55"/>
    </location>
</feature>
<evidence type="ECO:0000256" key="4">
    <source>
        <dbReference type="ARBA" id="ARBA00023224"/>
    </source>
</evidence>
<dbReference type="SUPFAM" id="SSF81321">
    <property type="entry name" value="Family A G protein-coupled receptor-like"/>
    <property type="match status" value="1"/>
</dbReference>
<sequence>MLVTHINNVGVSSDDPLFWRLPTPADCKTVRIIGILLYLAAYTGLMLNGSLFASFVRHTALRTPPNIFIMFISDVGCQIEGLAAFLYGTTSSYLLCTVSLSRCYIVVRPFNAKDVTVMKCIVISCAAVLVSLIWTILPLVGWNECTIEANMIFLSSTNSIIYLEFKRMRDKIAHGAKAELSQKRIDMERRILKSIVITMFDFIFIWTSYAVAFFISVFSGSNYTTPPMGKFMSACFAKTSVV</sequence>
<feature type="transmembrane region" description="Helical" evidence="5">
    <location>
        <begin position="67"/>
        <end position="86"/>
    </location>
</feature>
<dbReference type="Gene3D" id="1.20.1070.10">
    <property type="entry name" value="Rhodopsin 7-helix transmembrane proteins"/>
    <property type="match status" value="2"/>
</dbReference>
<organism evidence="6 7">
    <name type="scientific">Rotaria socialis</name>
    <dbReference type="NCBI Taxonomy" id="392032"/>
    <lineage>
        <taxon>Eukaryota</taxon>
        <taxon>Metazoa</taxon>
        <taxon>Spiralia</taxon>
        <taxon>Gnathifera</taxon>
        <taxon>Rotifera</taxon>
        <taxon>Eurotatoria</taxon>
        <taxon>Bdelloidea</taxon>
        <taxon>Philodinida</taxon>
        <taxon>Philodinidae</taxon>
        <taxon>Rotaria</taxon>
    </lineage>
</organism>
<gene>
    <name evidence="6" type="ORF">FME351_LOCUS7977</name>
</gene>
<dbReference type="AlphaFoldDB" id="A0A817ZBP6"/>
<dbReference type="InterPro" id="IPR050125">
    <property type="entry name" value="GPCR_opsins"/>
</dbReference>
<evidence type="ECO:0000256" key="2">
    <source>
        <dbReference type="ARBA" id="ARBA00023040"/>
    </source>
</evidence>
<accession>A0A817ZBP6</accession>